<name>A0A4Q2KY23_9MICO</name>
<feature type="domain" description="DUF222" evidence="2">
    <location>
        <begin position="61"/>
        <end position="386"/>
    </location>
</feature>
<evidence type="ECO:0000259" key="2">
    <source>
        <dbReference type="Pfam" id="PF02720"/>
    </source>
</evidence>
<keyword evidence="3" id="KW-0540">Nuclease</keyword>
<keyword evidence="3" id="KW-0378">Hydrolase</keyword>
<dbReference type="AlphaFoldDB" id="A0A4Q2KY23"/>
<gene>
    <name evidence="3" type="ORF">ESP51_13355</name>
</gene>
<proteinExistence type="predicted"/>
<feature type="region of interest" description="Disordered" evidence="1">
    <location>
        <begin position="259"/>
        <end position="278"/>
    </location>
</feature>
<dbReference type="EMBL" id="SDPN01000025">
    <property type="protein sequence ID" value="RXZ68782.1"/>
    <property type="molecule type" value="Genomic_DNA"/>
</dbReference>
<sequence length="476" mass="50541">MPEAPAALRELEVACGDVLDAWAGALLRPSQDPEADVSAMGDDGLVRATEALARLGRRVEALQARCAAGVAERSRGGIEGPDLARQHGFGSAERLIAQATGGRHSDAARLVAVGEATARRASFSGASLPPRHPHIAGSLESGVLCVGAADLIRRFLDRITPGVARDALDAAEQLLVDRAPIVGIDGLGRLIKQLEAHLDPDGVKPREDELRARRSLAIWEDAAGMINLRGAFDPANGAPIKLAIEALVGAELHRARDAKRPFDTDTADGAQAGDDRVPAEDRTIAQLNADALADIARLSLSSADAPPALRTAVVITRIDLDALESGHGHATIDGIDQPVSASTAREIAASAGVTPMILSGTGEVLDLGRTARLFSPAQKIALVERDGGCAWPGCHRPPSHTQAHHIAWWKRDSGPTDLANGIMLCSHHHHRVHDDGWRIVIRDRRSWFIPPPHLDPEQRPRPGNVAARHLLAHRAA</sequence>
<dbReference type="InterPro" id="IPR003870">
    <property type="entry name" value="DUF222"/>
</dbReference>
<evidence type="ECO:0000313" key="4">
    <source>
        <dbReference type="Proteomes" id="UP000293865"/>
    </source>
</evidence>
<dbReference type="RefSeq" id="WP_129521388.1">
    <property type="nucleotide sequence ID" value="NZ_SDPN01000025.1"/>
</dbReference>
<keyword evidence="3" id="KW-0255">Endonuclease</keyword>
<keyword evidence="4" id="KW-1185">Reference proteome</keyword>
<protein>
    <submittedName>
        <fullName evidence="3">HNH endonuclease</fullName>
    </submittedName>
</protein>
<dbReference type="InterPro" id="IPR003615">
    <property type="entry name" value="HNH_nuc"/>
</dbReference>
<dbReference type="Proteomes" id="UP000293865">
    <property type="component" value="Unassembled WGS sequence"/>
</dbReference>
<evidence type="ECO:0000313" key="3">
    <source>
        <dbReference type="EMBL" id="RXZ68782.1"/>
    </source>
</evidence>
<reference evidence="3 4" key="1">
    <citation type="submission" date="2019-01" db="EMBL/GenBank/DDBJ databases">
        <title>Agromyces.</title>
        <authorList>
            <person name="Li J."/>
        </authorList>
    </citation>
    <scope>NUCLEOTIDE SEQUENCE [LARGE SCALE GENOMIC DNA]</scope>
    <source>
        <strain evidence="3 4">DSM 15934</strain>
    </source>
</reference>
<comment type="caution">
    <text evidence="3">The sequence shown here is derived from an EMBL/GenBank/DDBJ whole genome shotgun (WGS) entry which is preliminary data.</text>
</comment>
<accession>A0A4Q2KY23</accession>
<evidence type="ECO:0000256" key="1">
    <source>
        <dbReference type="SAM" id="MobiDB-lite"/>
    </source>
</evidence>
<dbReference type="CDD" id="cd00085">
    <property type="entry name" value="HNHc"/>
    <property type="match status" value="1"/>
</dbReference>
<organism evidence="3 4">
    <name type="scientific">Agromyces albus</name>
    <dbReference type="NCBI Taxonomy" id="205332"/>
    <lineage>
        <taxon>Bacteria</taxon>
        <taxon>Bacillati</taxon>
        <taxon>Actinomycetota</taxon>
        <taxon>Actinomycetes</taxon>
        <taxon>Micrococcales</taxon>
        <taxon>Microbacteriaceae</taxon>
        <taxon>Agromyces</taxon>
    </lineage>
</organism>
<dbReference type="OrthoDB" id="5177627at2"/>
<dbReference type="Pfam" id="PF02720">
    <property type="entry name" value="DUF222"/>
    <property type="match status" value="1"/>
</dbReference>
<dbReference type="GO" id="GO:0004519">
    <property type="term" value="F:endonuclease activity"/>
    <property type="evidence" value="ECO:0007669"/>
    <property type="project" value="UniProtKB-KW"/>
</dbReference>